<dbReference type="InterPro" id="IPR044925">
    <property type="entry name" value="His-Me_finger_sf"/>
</dbReference>
<proteinExistence type="predicted"/>
<comment type="caution">
    <text evidence="1">The sequence shown here is derived from an EMBL/GenBank/DDBJ whole genome shotgun (WGS) entry which is preliminary data.</text>
</comment>
<dbReference type="InterPro" id="IPR038563">
    <property type="entry name" value="Endonuclease_7_sf"/>
</dbReference>
<organism evidence="1 2">
    <name type="scientific">Blastococcus xanthinilyticus</name>
    <dbReference type="NCBI Taxonomy" id="1564164"/>
    <lineage>
        <taxon>Bacteria</taxon>
        <taxon>Bacillati</taxon>
        <taxon>Actinomycetota</taxon>
        <taxon>Actinomycetes</taxon>
        <taxon>Geodermatophilales</taxon>
        <taxon>Geodermatophilaceae</taxon>
        <taxon>Blastococcus</taxon>
    </lineage>
</organism>
<dbReference type="AlphaFoldDB" id="A0A5S5CZC9"/>
<evidence type="ECO:0000313" key="2">
    <source>
        <dbReference type="Proteomes" id="UP000322499"/>
    </source>
</evidence>
<sequence length="85" mass="8875">MLAAQGGVCAICRTAPAAHVDHDHATGAVRALLCFNCNGGLGQFRDDPDVLQEAAAYVRFHALSQYLVAAFAAAGLGPVRPIRVE</sequence>
<keyword evidence="1" id="KW-0378">Hydrolase</keyword>
<dbReference type="Pfam" id="PF02945">
    <property type="entry name" value="Endonuclease_7"/>
    <property type="match status" value="1"/>
</dbReference>
<dbReference type="Proteomes" id="UP000322499">
    <property type="component" value="Unassembled WGS sequence"/>
</dbReference>
<keyword evidence="2" id="KW-1185">Reference proteome</keyword>
<dbReference type="GO" id="GO:0004519">
    <property type="term" value="F:endonuclease activity"/>
    <property type="evidence" value="ECO:0007669"/>
    <property type="project" value="UniProtKB-KW"/>
</dbReference>
<name>A0A5S5CZC9_9ACTN</name>
<keyword evidence="1" id="KW-0255">Endonuclease</keyword>
<dbReference type="SUPFAM" id="SSF54060">
    <property type="entry name" value="His-Me finger endonucleases"/>
    <property type="match status" value="1"/>
</dbReference>
<evidence type="ECO:0000313" key="1">
    <source>
        <dbReference type="EMBL" id="TYP89111.1"/>
    </source>
</evidence>
<accession>A0A5S5CZC9</accession>
<reference evidence="1 2" key="1">
    <citation type="submission" date="2019-07" db="EMBL/GenBank/DDBJ databases">
        <title>Genomic Encyclopedia of Archaeal and Bacterial Type Strains, Phase II (KMG-II): from individual species to whole genera.</title>
        <authorList>
            <person name="Goeker M."/>
        </authorList>
    </citation>
    <scope>NUCLEOTIDE SEQUENCE [LARGE SCALE GENOMIC DNA]</scope>
    <source>
        <strain evidence="1 2">DSM 46842</strain>
    </source>
</reference>
<dbReference type="EMBL" id="VNHW01000003">
    <property type="protein sequence ID" value="TYP89111.1"/>
    <property type="molecule type" value="Genomic_DNA"/>
</dbReference>
<protein>
    <submittedName>
        <fullName evidence="1">Recombination endonuclease VII</fullName>
    </submittedName>
</protein>
<gene>
    <name evidence="1" type="ORF">BD833_103268</name>
</gene>
<dbReference type="Gene3D" id="3.40.1800.10">
    <property type="entry name" value="His-Me finger endonucleases"/>
    <property type="match status" value="1"/>
</dbReference>
<dbReference type="InterPro" id="IPR004211">
    <property type="entry name" value="Endonuclease_7"/>
</dbReference>
<keyword evidence="1" id="KW-0540">Nuclease</keyword>